<feature type="non-terminal residue" evidence="3">
    <location>
        <position position="1"/>
    </location>
</feature>
<proteinExistence type="inferred from homology"/>
<dbReference type="InterPro" id="IPR050645">
    <property type="entry name" value="Histidine_acid_phosphatase"/>
</dbReference>
<sequence length="558" mass="60119">AYADSIYTVWSSVIFSRTGERTPDALSTNNLPTTLTSLGAHEQYASGSAFRKRYITSSGDSTGGSSAPIYGLNTDAINSAELYVMAADLQYAVASAQAFLQGFYPPSALNTSAAPTLDPTSMLANGTYLEDPLSGYQYPYVHVAGAYDAQFPYVAGNEECPALAQSILEAQKEPHFKATNASSYSVYEAVGPVLLDNVLSSSQWSYARAYAIYDYVNYQNTHDISVNALLDEPQYIDPASNDSYLSQLRWLAHKQQRAYLTNLTRTNTYTGNDKVAANITGSISTISGNMLLAKMLAQLEGAIFSQGTQFKLSLLFGEFPPMLSLFALMSLPHINPNFRGIPDFASVIVFELYTWTSNTTNSSSTLPFPAEEDFWVRFYFRNGTGDSVDASADDAGSTLQSYPLFGNGPDQTDMLWTTFREEMGKFIVSDVADWCRACGSGSIFCAAFNTTLAAKYSGSAAAKVKAELGAVVGGVIGAVVALGVAGLILAASMVCGGLRFHRVERRRKSELGGFKGNAKLASDRDLTLKNGATVGVTVEREVGHERAGSWELRAKEVG</sequence>
<protein>
    <submittedName>
        <fullName evidence="3">Phosphoglycerate mutase-like protein</fullName>
    </submittedName>
</protein>
<dbReference type="InterPro" id="IPR000560">
    <property type="entry name" value="His_Pase_clade-2"/>
</dbReference>
<dbReference type="AlphaFoldDB" id="A0A6G1L3P5"/>
<dbReference type="InterPro" id="IPR029033">
    <property type="entry name" value="His_PPase_superfam"/>
</dbReference>
<dbReference type="PANTHER" id="PTHR11567:SF127">
    <property type="entry name" value="HISTIDINE ACID PHOSPHATASE"/>
    <property type="match status" value="1"/>
</dbReference>
<feature type="non-terminal residue" evidence="3">
    <location>
        <position position="558"/>
    </location>
</feature>
<comment type="similarity">
    <text evidence="1">Belongs to the histidine acid phosphatase family.</text>
</comment>
<reference evidence="3" key="1">
    <citation type="journal article" date="2020" name="Stud. Mycol.">
        <title>101 Dothideomycetes genomes: a test case for predicting lifestyles and emergence of pathogens.</title>
        <authorList>
            <person name="Haridas S."/>
            <person name="Albert R."/>
            <person name="Binder M."/>
            <person name="Bloem J."/>
            <person name="Labutti K."/>
            <person name="Salamov A."/>
            <person name="Andreopoulos B."/>
            <person name="Baker S."/>
            <person name="Barry K."/>
            <person name="Bills G."/>
            <person name="Bluhm B."/>
            <person name="Cannon C."/>
            <person name="Castanera R."/>
            <person name="Culley D."/>
            <person name="Daum C."/>
            <person name="Ezra D."/>
            <person name="Gonzalez J."/>
            <person name="Henrissat B."/>
            <person name="Kuo A."/>
            <person name="Liang C."/>
            <person name="Lipzen A."/>
            <person name="Lutzoni F."/>
            <person name="Magnuson J."/>
            <person name="Mondo S."/>
            <person name="Nolan M."/>
            <person name="Ohm R."/>
            <person name="Pangilinan J."/>
            <person name="Park H.-J."/>
            <person name="Ramirez L."/>
            <person name="Alfaro M."/>
            <person name="Sun H."/>
            <person name="Tritt A."/>
            <person name="Yoshinaga Y."/>
            <person name="Zwiers L.-H."/>
            <person name="Turgeon B."/>
            <person name="Goodwin S."/>
            <person name="Spatafora J."/>
            <person name="Crous P."/>
            <person name="Grigoriev I."/>
        </authorList>
    </citation>
    <scope>NUCLEOTIDE SEQUENCE</scope>
    <source>
        <strain evidence="3">CBS 116005</strain>
    </source>
</reference>
<dbReference type="PANTHER" id="PTHR11567">
    <property type="entry name" value="ACID PHOSPHATASE-RELATED"/>
    <property type="match status" value="1"/>
</dbReference>
<gene>
    <name evidence="3" type="ORF">EJ03DRAFT_254409</name>
</gene>
<evidence type="ECO:0000313" key="3">
    <source>
        <dbReference type="EMBL" id="KAF2767553.1"/>
    </source>
</evidence>
<evidence type="ECO:0000256" key="1">
    <source>
        <dbReference type="ARBA" id="ARBA00005375"/>
    </source>
</evidence>
<organism evidence="3 4">
    <name type="scientific">Teratosphaeria nubilosa</name>
    <dbReference type="NCBI Taxonomy" id="161662"/>
    <lineage>
        <taxon>Eukaryota</taxon>
        <taxon>Fungi</taxon>
        <taxon>Dikarya</taxon>
        <taxon>Ascomycota</taxon>
        <taxon>Pezizomycotina</taxon>
        <taxon>Dothideomycetes</taxon>
        <taxon>Dothideomycetidae</taxon>
        <taxon>Mycosphaerellales</taxon>
        <taxon>Teratosphaeriaceae</taxon>
        <taxon>Teratosphaeria</taxon>
    </lineage>
</organism>
<keyword evidence="2" id="KW-0472">Membrane</keyword>
<dbReference type="Pfam" id="PF00328">
    <property type="entry name" value="His_Phos_2"/>
    <property type="match status" value="1"/>
</dbReference>
<name>A0A6G1L3P5_9PEZI</name>
<dbReference type="EMBL" id="ML995854">
    <property type="protein sequence ID" value="KAF2767553.1"/>
    <property type="molecule type" value="Genomic_DNA"/>
</dbReference>
<keyword evidence="2" id="KW-0812">Transmembrane</keyword>
<dbReference type="Proteomes" id="UP000799436">
    <property type="component" value="Unassembled WGS sequence"/>
</dbReference>
<dbReference type="OrthoDB" id="258392at2759"/>
<evidence type="ECO:0000313" key="4">
    <source>
        <dbReference type="Proteomes" id="UP000799436"/>
    </source>
</evidence>
<dbReference type="GO" id="GO:0016791">
    <property type="term" value="F:phosphatase activity"/>
    <property type="evidence" value="ECO:0007669"/>
    <property type="project" value="TreeGrafter"/>
</dbReference>
<dbReference type="Gene3D" id="3.40.50.1240">
    <property type="entry name" value="Phosphoglycerate mutase-like"/>
    <property type="match status" value="1"/>
</dbReference>
<accession>A0A6G1L3P5</accession>
<dbReference type="CDD" id="cd07061">
    <property type="entry name" value="HP_HAP_like"/>
    <property type="match status" value="1"/>
</dbReference>
<dbReference type="SUPFAM" id="SSF53254">
    <property type="entry name" value="Phosphoglycerate mutase-like"/>
    <property type="match status" value="1"/>
</dbReference>
<evidence type="ECO:0000256" key="2">
    <source>
        <dbReference type="SAM" id="Phobius"/>
    </source>
</evidence>
<feature type="transmembrane region" description="Helical" evidence="2">
    <location>
        <begin position="468"/>
        <end position="498"/>
    </location>
</feature>
<keyword evidence="2" id="KW-1133">Transmembrane helix</keyword>
<keyword evidence="4" id="KW-1185">Reference proteome</keyword>